<sequence>MFAGFFVIHGHTAIAAQESAEPTISKEMGSTHQQLFLDAINDDLSGRNKEARSIYDRLKISEMATVSAVPSAINYAALGQYDDAMKAFRMLSSSANARERDYARLWQLWLTAKQWKGTRAELTHNLKKQAVNYKWQLPYQQEIAQLYIGKGSEDSVFQSIENWNVEEAVKKDALTEATFFVGGYLQHVKQDTDRTRALFNANQSKLNSVSLERPFIDRECIALNKLTHQSK</sequence>
<dbReference type="Proteomes" id="UP001058124">
    <property type="component" value="Unassembled WGS sequence"/>
</dbReference>
<evidence type="ECO:0008006" key="3">
    <source>
        <dbReference type="Google" id="ProtNLM"/>
    </source>
</evidence>
<dbReference type="EMBL" id="BRLH01000001">
    <property type="protein sequence ID" value="GKX54680.1"/>
    <property type="molecule type" value="Genomic_DNA"/>
</dbReference>
<dbReference type="InterPro" id="IPR011990">
    <property type="entry name" value="TPR-like_helical_dom_sf"/>
</dbReference>
<gene>
    <name evidence="1" type="ORF">SOASR030_07920</name>
</gene>
<protein>
    <recommendedName>
        <fullName evidence="3">Tetratricopeptide repeat protein</fullName>
    </recommendedName>
</protein>
<keyword evidence="2" id="KW-1185">Reference proteome</keyword>
<dbReference type="Gene3D" id="1.25.40.10">
    <property type="entry name" value="Tetratricopeptide repeat domain"/>
    <property type="match status" value="1"/>
</dbReference>
<proteinExistence type="predicted"/>
<comment type="caution">
    <text evidence="1">The sequence shown here is derived from an EMBL/GenBank/DDBJ whole genome shotgun (WGS) entry which is preliminary data.</text>
</comment>
<name>A0AAV5MZE4_9GAMM</name>
<dbReference type="AlphaFoldDB" id="A0AAV5MZE4"/>
<organism evidence="1 2">
    <name type="scientific">Leminorella grimontii</name>
    <dbReference type="NCBI Taxonomy" id="82981"/>
    <lineage>
        <taxon>Bacteria</taxon>
        <taxon>Pseudomonadati</taxon>
        <taxon>Pseudomonadota</taxon>
        <taxon>Gammaproteobacteria</taxon>
        <taxon>Enterobacterales</taxon>
        <taxon>Budviciaceae</taxon>
        <taxon>Leminorella</taxon>
    </lineage>
</organism>
<evidence type="ECO:0000313" key="1">
    <source>
        <dbReference type="EMBL" id="GKX54680.1"/>
    </source>
</evidence>
<evidence type="ECO:0000313" key="2">
    <source>
        <dbReference type="Proteomes" id="UP001058124"/>
    </source>
</evidence>
<reference evidence="1" key="1">
    <citation type="submission" date="2022-06" db="EMBL/GenBank/DDBJ databases">
        <title>Draft genome sequences of Leminorella grimontii str. JCM5902.</title>
        <authorList>
            <person name="Wakabayashi Y."/>
            <person name="Kojima K."/>
        </authorList>
    </citation>
    <scope>NUCLEOTIDE SEQUENCE</scope>
    <source>
        <strain evidence="1">JCM 5902</strain>
    </source>
</reference>
<accession>A0AAV5MZE4</accession>